<feature type="region of interest" description="Disordered" evidence="1">
    <location>
        <begin position="1"/>
        <end position="32"/>
    </location>
</feature>
<reference evidence="4" key="1">
    <citation type="submission" date="2017-02" db="UniProtKB">
        <authorList>
            <consortium name="WormBaseParasite"/>
        </authorList>
    </citation>
    <scope>IDENTIFICATION</scope>
</reference>
<reference evidence="2 3" key="2">
    <citation type="submission" date="2018-11" db="EMBL/GenBank/DDBJ databases">
        <authorList>
            <consortium name="Pathogen Informatics"/>
        </authorList>
    </citation>
    <scope>NUCLEOTIDE SEQUENCE [LARGE SCALE GENOMIC DNA]</scope>
    <source>
        <strain evidence="2 3">Costa Rica</strain>
    </source>
</reference>
<evidence type="ECO:0000256" key="1">
    <source>
        <dbReference type="SAM" id="MobiDB-lite"/>
    </source>
</evidence>
<organism evidence="4">
    <name type="scientific">Angiostrongylus costaricensis</name>
    <name type="common">Nematode worm</name>
    <dbReference type="NCBI Taxonomy" id="334426"/>
    <lineage>
        <taxon>Eukaryota</taxon>
        <taxon>Metazoa</taxon>
        <taxon>Ecdysozoa</taxon>
        <taxon>Nematoda</taxon>
        <taxon>Chromadorea</taxon>
        <taxon>Rhabditida</taxon>
        <taxon>Rhabditina</taxon>
        <taxon>Rhabditomorpha</taxon>
        <taxon>Strongyloidea</taxon>
        <taxon>Metastrongylidae</taxon>
        <taxon>Angiostrongylus</taxon>
    </lineage>
</organism>
<gene>
    <name evidence="2" type="ORF">ACOC_LOCUS10098</name>
</gene>
<keyword evidence="3" id="KW-1185">Reference proteome</keyword>
<proteinExistence type="predicted"/>
<dbReference type="AlphaFoldDB" id="A0A0R3PVM5"/>
<dbReference type="Proteomes" id="UP000267027">
    <property type="component" value="Unassembled WGS sequence"/>
</dbReference>
<sequence length="169" mass="18641">MLSTRWRTKEANARAATSYEQAGAKNRTRRAAAVRRSVDRPSSAAVCRRRGVAPSRTAFGPRVCRPVRAGDVGVRVRPTESRRRPARDAGGNAVRSFFVRSMRWVDGQRDGRLALVETDQPTGCTHPLGRPSCPALLNIPGHTGNPRRVYHLPMLHPSSHEKANDVCVN</sequence>
<name>A0A0R3PVM5_ANGCS</name>
<dbReference type="WBParaSite" id="ACOC_0001009701-mRNA-1">
    <property type="protein sequence ID" value="ACOC_0001009701-mRNA-1"/>
    <property type="gene ID" value="ACOC_0001009701"/>
</dbReference>
<accession>A0A0R3PVM5</accession>
<evidence type="ECO:0000313" key="2">
    <source>
        <dbReference type="EMBL" id="VDM61683.1"/>
    </source>
</evidence>
<evidence type="ECO:0000313" key="4">
    <source>
        <dbReference type="WBParaSite" id="ACOC_0001009701-mRNA-1"/>
    </source>
</evidence>
<protein>
    <submittedName>
        <fullName evidence="4">PseudoU_synth_2 domain-containing protein</fullName>
    </submittedName>
</protein>
<evidence type="ECO:0000313" key="3">
    <source>
        <dbReference type="Proteomes" id="UP000267027"/>
    </source>
</evidence>
<dbReference type="EMBL" id="UYYA01004409">
    <property type="protein sequence ID" value="VDM61683.1"/>
    <property type="molecule type" value="Genomic_DNA"/>
</dbReference>